<evidence type="ECO:0000256" key="11">
    <source>
        <dbReference type="ARBA" id="ARBA00022840"/>
    </source>
</evidence>
<comment type="catalytic activity">
    <reaction evidence="14 15">
        <text>FMN + ATP + H(+) = FAD + diphosphate</text>
        <dbReference type="Rhea" id="RHEA:17237"/>
        <dbReference type="ChEBI" id="CHEBI:15378"/>
        <dbReference type="ChEBI" id="CHEBI:30616"/>
        <dbReference type="ChEBI" id="CHEBI:33019"/>
        <dbReference type="ChEBI" id="CHEBI:57692"/>
        <dbReference type="ChEBI" id="CHEBI:58210"/>
        <dbReference type="EC" id="2.7.7.2"/>
    </reaction>
</comment>
<keyword evidence="10 15" id="KW-0274">FAD</keyword>
<keyword evidence="4 15" id="KW-0285">Flavoprotein</keyword>
<evidence type="ECO:0000256" key="5">
    <source>
        <dbReference type="ARBA" id="ARBA00022643"/>
    </source>
</evidence>
<proteinExistence type="inferred from homology"/>
<dbReference type="EC" id="2.7.1.26" evidence="15"/>
<dbReference type="NCBIfam" id="NF004162">
    <property type="entry name" value="PRK05627.1-5"/>
    <property type="match status" value="1"/>
</dbReference>
<evidence type="ECO:0000256" key="9">
    <source>
        <dbReference type="ARBA" id="ARBA00022777"/>
    </source>
</evidence>
<evidence type="ECO:0000256" key="13">
    <source>
        <dbReference type="ARBA" id="ARBA00047880"/>
    </source>
</evidence>
<evidence type="ECO:0000259" key="16">
    <source>
        <dbReference type="SMART" id="SM00904"/>
    </source>
</evidence>
<reference evidence="17 18" key="1">
    <citation type="submission" date="2020-02" db="EMBL/GenBank/DDBJ databases">
        <title>Genome assembly of a novel Clostridium senegalense strain.</title>
        <authorList>
            <person name="Gupta T.B."/>
            <person name="Jauregui R."/>
            <person name="Maclean P."/>
            <person name="Nawarathana A."/>
            <person name="Brightwell G."/>
        </authorList>
    </citation>
    <scope>NUCLEOTIDE SEQUENCE [LARGE SCALE GENOMIC DNA]</scope>
    <source>
        <strain evidence="17 18">AGRFS4</strain>
    </source>
</reference>
<dbReference type="FunFam" id="2.40.30.30:FF:000003">
    <property type="entry name" value="Riboflavin biosynthesis protein"/>
    <property type="match status" value="1"/>
</dbReference>
<dbReference type="UniPathway" id="UPA00276">
    <property type="reaction ID" value="UER00406"/>
</dbReference>
<dbReference type="GO" id="GO:0003919">
    <property type="term" value="F:FMN adenylyltransferase activity"/>
    <property type="evidence" value="ECO:0007669"/>
    <property type="project" value="UniProtKB-UniRule"/>
</dbReference>
<keyword evidence="8 15" id="KW-0547">Nucleotide-binding</keyword>
<dbReference type="PIRSF" id="PIRSF004491">
    <property type="entry name" value="FAD_Synth"/>
    <property type="match status" value="1"/>
</dbReference>
<evidence type="ECO:0000256" key="12">
    <source>
        <dbReference type="ARBA" id="ARBA00023268"/>
    </source>
</evidence>
<evidence type="ECO:0000256" key="8">
    <source>
        <dbReference type="ARBA" id="ARBA00022741"/>
    </source>
</evidence>
<dbReference type="GO" id="GO:0008531">
    <property type="term" value="F:riboflavin kinase activity"/>
    <property type="evidence" value="ECO:0007669"/>
    <property type="project" value="UniProtKB-UniRule"/>
</dbReference>
<dbReference type="EC" id="2.7.7.2" evidence="15"/>
<protein>
    <recommendedName>
        <fullName evidence="15">Riboflavin biosynthesis protein</fullName>
    </recommendedName>
    <domain>
        <recommendedName>
            <fullName evidence="15">Riboflavin kinase</fullName>
            <ecNumber evidence="15">2.7.1.26</ecNumber>
        </recommendedName>
        <alternativeName>
            <fullName evidence="15">Flavokinase</fullName>
        </alternativeName>
    </domain>
    <domain>
        <recommendedName>
            <fullName evidence="15">FMN adenylyltransferase</fullName>
            <ecNumber evidence="15">2.7.7.2</ecNumber>
        </recommendedName>
        <alternativeName>
            <fullName evidence="15">FAD pyrophosphorylase</fullName>
        </alternativeName>
        <alternativeName>
            <fullName evidence="15">FAD synthase</fullName>
        </alternativeName>
    </domain>
</protein>
<comment type="function">
    <text evidence="1">Catalyzes the phosphorylation of riboflavin to FMN followed by the adenylation of FMN to FAD.</text>
</comment>
<dbReference type="GO" id="GO:0006747">
    <property type="term" value="P:FAD biosynthetic process"/>
    <property type="evidence" value="ECO:0007669"/>
    <property type="project" value="UniProtKB-UniRule"/>
</dbReference>
<feature type="domain" description="Riboflavin kinase" evidence="16">
    <location>
        <begin position="188"/>
        <end position="313"/>
    </location>
</feature>
<dbReference type="UniPathway" id="UPA00277">
    <property type="reaction ID" value="UER00407"/>
</dbReference>
<dbReference type="Pfam" id="PF01687">
    <property type="entry name" value="Flavokinase"/>
    <property type="match status" value="1"/>
</dbReference>
<evidence type="ECO:0000256" key="2">
    <source>
        <dbReference type="ARBA" id="ARBA00004726"/>
    </source>
</evidence>
<dbReference type="GO" id="GO:0005524">
    <property type="term" value="F:ATP binding"/>
    <property type="evidence" value="ECO:0007669"/>
    <property type="project" value="UniProtKB-UniRule"/>
</dbReference>
<evidence type="ECO:0000256" key="3">
    <source>
        <dbReference type="ARBA" id="ARBA00005201"/>
    </source>
</evidence>
<dbReference type="FunFam" id="3.40.50.620:FF:000021">
    <property type="entry name" value="Riboflavin biosynthesis protein"/>
    <property type="match status" value="1"/>
</dbReference>
<dbReference type="RefSeq" id="WP_199868720.1">
    <property type="nucleotide sequence ID" value="NZ_JAAGPU010000001.1"/>
</dbReference>
<comment type="similarity">
    <text evidence="15">Belongs to the ribF family.</text>
</comment>
<accession>A0A6M0GYT4</accession>
<dbReference type="InterPro" id="IPR014729">
    <property type="entry name" value="Rossmann-like_a/b/a_fold"/>
</dbReference>
<name>A0A6M0GYT4_9CLOT</name>
<evidence type="ECO:0000256" key="15">
    <source>
        <dbReference type="PIRNR" id="PIRNR004491"/>
    </source>
</evidence>
<dbReference type="PANTHER" id="PTHR22749">
    <property type="entry name" value="RIBOFLAVIN KINASE/FMN ADENYLYLTRANSFERASE"/>
    <property type="match status" value="1"/>
</dbReference>
<organism evidence="17 18">
    <name type="scientific">Clostridium senegalense</name>
    <dbReference type="NCBI Taxonomy" id="1465809"/>
    <lineage>
        <taxon>Bacteria</taxon>
        <taxon>Bacillati</taxon>
        <taxon>Bacillota</taxon>
        <taxon>Clostridia</taxon>
        <taxon>Eubacteriales</taxon>
        <taxon>Clostridiaceae</taxon>
        <taxon>Clostridium</taxon>
    </lineage>
</organism>
<keyword evidence="12" id="KW-0511">Multifunctional enzyme</keyword>
<evidence type="ECO:0000313" key="17">
    <source>
        <dbReference type="EMBL" id="NEU03347.1"/>
    </source>
</evidence>
<dbReference type="NCBIfam" id="TIGR00083">
    <property type="entry name" value="ribF"/>
    <property type="match status" value="1"/>
</dbReference>
<keyword evidence="9 15" id="KW-0418">Kinase</keyword>
<sequence>MKLLRDNFSEKINTDTFVALGSFDGIHLGHQKLVEQTIEMTRKFNLSNKSKNAKSMVCTFYPHPLVTINSVIAPKLIMDNKNKIKVLENLGLDILNFMTFDKKLMQISPEEFITKLVKTYNVKGIVVGFNYKFGYKNLGDVNLLKKYSKLLNFSLCIVEPVKIEDEVISSSKIRKYIKEGNLEKANEMLGRTYSISGNVIKGKQIGSKIMGFPTINLKYDSKLILPSRGVYYTLVRYKGNVYHAMTNIGFNPTVNGKNLSVETNIFDFDKEIYGESVELYFVHKIREEKRFNIIEDLVNQLNKDKEFVKNISIKLNININ</sequence>
<dbReference type="EMBL" id="JAAGPU010000001">
    <property type="protein sequence ID" value="NEU03347.1"/>
    <property type="molecule type" value="Genomic_DNA"/>
</dbReference>
<comment type="pathway">
    <text evidence="3 15">Cofactor biosynthesis; FMN biosynthesis; FMN from riboflavin (ATP route): step 1/1.</text>
</comment>
<dbReference type="AlphaFoldDB" id="A0A6M0GYT4"/>
<comment type="pathway">
    <text evidence="2 15">Cofactor biosynthesis; FAD biosynthesis; FAD from FMN: step 1/1.</text>
</comment>
<keyword evidence="18" id="KW-1185">Reference proteome</keyword>
<dbReference type="InterPro" id="IPR023468">
    <property type="entry name" value="Riboflavin_kinase"/>
</dbReference>
<gene>
    <name evidence="17" type="ORF">G3M99_00475</name>
</gene>
<dbReference type="GO" id="GO:0009231">
    <property type="term" value="P:riboflavin biosynthetic process"/>
    <property type="evidence" value="ECO:0007669"/>
    <property type="project" value="InterPro"/>
</dbReference>
<evidence type="ECO:0000256" key="14">
    <source>
        <dbReference type="ARBA" id="ARBA00049494"/>
    </source>
</evidence>
<keyword evidence="11 15" id="KW-0067">ATP-binding</keyword>
<dbReference type="CDD" id="cd02064">
    <property type="entry name" value="FAD_synthetase_N"/>
    <property type="match status" value="1"/>
</dbReference>
<dbReference type="GO" id="GO:0009398">
    <property type="term" value="P:FMN biosynthetic process"/>
    <property type="evidence" value="ECO:0007669"/>
    <property type="project" value="UniProtKB-UniRule"/>
</dbReference>
<keyword evidence="5 15" id="KW-0288">FMN</keyword>
<keyword evidence="6 15" id="KW-0808">Transferase</keyword>
<dbReference type="Gene3D" id="3.40.50.620">
    <property type="entry name" value="HUPs"/>
    <property type="match status" value="1"/>
</dbReference>
<dbReference type="SUPFAM" id="SSF82114">
    <property type="entry name" value="Riboflavin kinase-like"/>
    <property type="match status" value="1"/>
</dbReference>
<keyword evidence="7 15" id="KW-0548">Nucleotidyltransferase</keyword>
<dbReference type="SMART" id="SM00904">
    <property type="entry name" value="Flavokinase"/>
    <property type="match status" value="1"/>
</dbReference>
<dbReference type="InterPro" id="IPR002606">
    <property type="entry name" value="Riboflavin_kinase_bac"/>
</dbReference>
<evidence type="ECO:0000256" key="6">
    <source>
        <dbReference type="ARBA" id="ARBA00022679"/>
    </source>
</evidence>
<evidence type="ECO:0000256" key="1">
    <source>
        <dbReference type="ARBA" id="ARBA00002121"/>
    </source>
</evidence>
<dbReference type="InterPro" id="IPR023465">
    <property type="entry name" value="Riboflavin_kinase_dom_sf"/>
</dbReference>
<evidence type="ECO:0000256" key="4">
    <source>
        <dbReference type="ARBA" id="ARBA00022630"/>
    </source>
</evidence>
<dbReference type="InterPro" id="IPR015865">
    <property type="entry name" value="Riboflavin_kinase_bac/euk"/>
</dbReference>
<comment type="caution">
    <text evidence="17">The sequence shown here is derived from an EMBL/GenBank/DDBJ whole genome shotgun (WGS) entry which is preliminary data.</text>
</comment>
<dbReference type="Proteomes" id="UP000481872">
    <property type="component" value="Unassembled WGS sequence"/>
</dbReference>
<evidence type="ECO:0000313" key="18">
    <source>
        <dbReference type="Proteomes" id="UP000481872"/>
    </source>
</evidence>
<dbReference type="InterPro" id="IPR015864">
    <property type="entry name" value="FAD_synthase"/>
</dbReference>
<dbReference type="PANTHER" id="PTHR22749:SF6">
    <property type="entry name" value="RIBOFLAVIN KINASE"/>
    <property type="match status" value="1"/>
</dbReference>
<dbReference type="SUPFAM" id="SSF52374">
    <property type="entry name" value="Nucleotidylyl transferase"/>
    <property type="match status" value="1"/>
</dbReference>
<dbReference type="Gene3D" id="2.40.30.30">
    <property type="entry name" value="Riboflavin kinase-like"/>
    <property type="match status" value="1"/>
</dbReference>
<evidence type="ECO:0000256" key="10">
    <source>
        <dbReference type="ARBA" id="ARBA00022827"/>
    </source>
</evidence>
<dbReference type="Pfam" id="PF06574">
    <property type="entry name" value="FAD_syn"/>
    <property type="match status" value="1"/>
</dbReference>
<evidence type="ECO:0000256" key="7">
    <source>
        <dbReference type="ARBA" id="ARBA00022695"/>
    </source>
</evidence>
<comment type="catalytic activity">
    <reaction evidence="13 15">
        <text>riboflavin + ATP = FMN + ADP + H(+)</text>
        <dbReference type="Rhea" id="RHEA:14357"/>
        <dbReference type="ChEBI" id="CHEBI:15378"/>
        <dbReference type="ChEBI" id="CHEBI:30616"/>
        <dbReference type="ChEBI" id="CHEBI:57986"/>
        <dbReference type="ChEBI" id="CHEBI:58210"/>
        <dbReference type="ChEBI" id="CHEBI:456216"/>
        <dbReference type="EC" id="2.7.1.26"/>
    </reaction>
</comment>